<evidence type="ECO:0000256" key="2">
    <source>
        <dbReference type="ARBA" id="ARBA00023004"/>
    </source>
</evidence>
<dbReference type="InterPro" id="IPR036249">
    <property type="entry name" value="Thioredoxin-like_sf"/>
</dbReference>
<organism evidence="4 5">
    <name type="scientific">Cyanobium usitatum str. Tous</name>
    <dbReference type="NCBI Taxonomy" id="2116684"/>
    <lineage>
        <taxon>Bacteria</taxon>
        <taxon>Bacillati</taxon>
        <taxon>Cyanobacteriota</taxon>
        <taxon>Cyanophyceae</taxon>
        <taxon>Synechococcales</taxon>
        <taxon>Prochlorococcaceae</taxon>
        <taxon>Cyanobium</taxon>
    </lineage>
</organism>
<dbReference type="CDD" id="cd03064">
    <property type="entry name" value="TRX_Fd_NuoE"/>
    <property type="match status" value="1"/>
</dbReference>
<dbReference type="Gene3D" id="1.10.10.1590">
    <property type="entry name" value="NADH-quinone oxidoreductase subunit E"/>
    <property type="match status" value="1"/>
</dbReference>
<dbReference type="Proteomes" id="UP000243002">
    <property type="component" value="Unassembled WGS sequence"/>
</dbReference>
<dbReference type="InterPro" id="IPR042128">
    <property type="entry name" value="NuoE_dom"/>
</dbReference>
<protein>
    <submittedName>
        <fullName evidence="4">NADH-quinone oxidoreductase subunit E</fullName>
    </submittedName>
</protein>
<evidence type="ECO:0000256" key="1">
    <source>
        <dbReference type="ARBA" id="ARBA00022723"/>
    </source>
</evidence>
<evidence type="ECO:0000313" key="4">
    <source>
        <dbReference type="EMBL" id="PSJ06512.1"/>
    </source>
</evidence>
<dbReference type="EMBL" id="PXXO01000003">
    <property type="protein sequence ID" value="PSJ06512.1"/>
    <property type="molecule type" value="Genomic_DNA"/>
</dbReference>
<dbReference type="AlphaFoldDB" id="A0A2P7MZ95"/>
<name>A0A2P7MZ95_9CYAN</name>
<dbReference type="GO" id="GO:0046872">
    <property type="term" value="F:metal ion binding"/>
    <property type="evidence" value="ECO:0007669"/>
    <property type="project" value="UniProtKB-KW"/>
</dbReference>
<sequence>MTRRPAMDSLTTPAPAGASSIPIRALRTTSVATTPDRPGCHALDASLIERLHAVQQRHGYLPRAELQQLAVAMQRPLSDVMGVASFYHLFRLVPPPLHRCVVCRGTACFVRGAERLEAGLRRRGVAFETASCVGACGQAPVLVLDGTVGCGDPGALPEP</sequence>
<dbReference type="PANTHER" id="PTHR43342:SF2">
    <property type="entry name" value="POTENTIAL NAD-REDUCING HYDROGENASE SUBUNIT"/>
    <property type="match status" value="1"/>
</dbReference>
<proteinExistence type="predicted"/>
<dbReference type="GO" id="GO:0051536">
    <property type="term" value="F:iron-sulfur cluster binding"/>
    <property type="evidence" value="ECO:0007669"/>
    <property type="project" value="UniProtKB-KW"/>
</dbReference>
<reference evidence="4 5" key="1">
    <citation type="journal article" date="2018" name="Environ. Microbiol.">
        <title>Ecological and genomic features of two widespread freshwater picocyanobacteria.</title>
        <authorList>
            <person name="Cabello-Yeves P.J."/>
            <person name="Picazo A."/>
            <person name="Camacho A."/>
            <person name="Callieri C."/>
            <person name="Rosselli R."/>
            <person name="Roda-Garcia J.J."/>
            <person name="Coutinho F.H."/>
            <person name="Rodriguez-Valera F."/>
        </authorList>
    </citation>
    <scope>NUCLEOTIDE SEQUENCE [LARGE SCALE GENOMIC DNA]</scope>
    <source>
        <strain evidence="4 5">Tous</strain>
    </source>
</reference>
<keyword evidence="5" id="KW-1185">Reference proteome</keyword>
<keyword evidence="3" id="KW-0411">Iron-sulfur</keyword>
<dbReference type="SUPFAM" id="SSF52833">
    <property type="entry name" value="Thioredoxin-like"/>
    <property type="match status" value="1"/>
</dbReference>
<evidence type="ECO:0000256" key="3">
    <source>
        <dbReference type="ARBA" id="ARBA00023014"/>
    </source>
</evidence>
<dbReference type="InterPro" id="IPR028431">
    <property type="entry name" value="NADP_DH_HndA-like"/>
</dbReference>
<dbReference type="Pfam" id="PF01257">
    <property type="entry name" value="2Fe-2S_thioredx"/>
    <property type="match status" value="1"/>
</dbReference>
<evidence type="ECO:0000313" key="5">
    <source>
        <dbReference type="Proteomes" id="UP000243002"/>
    </source>
</evidence>
<accession>A0A2P7MZ95</accession>
<keyword evidence="1" id="KW-0479">Metal-binding</keyword>
<comment type="caution">
    <text evidence="4">The sequence shown here is derived from an EMBL/GenBank/DDBJ whole genome shotgun (WGS) entry which is preliminary data.</text>
</comment>
<dbReference type="Gene3D" id="3.40.30.10">
    <property type="entry name" value="Glutaredoxin"/>
    <property type="match status" value="1"/>
</dbReference>
<gene>
    <name evidence="4" type="ORF">C7K55_03420</name>
</gene>
<dbReference type="OrthoDB" id="9807941at2"/>
<dbReference type="PANTHER" id="PTHR43342">
    <property type="entry name" value="NADH-QUINONE OXIDOREDUCTASE, E SUBUNIT"/>
    <property type="match status" value="1"/>
</dbReference>
<dbReference type="InterPro" id="IPR041921">
    <property type="entry name" value="NuoE_N"/>
</dbReference>
<keyword evidence="2" id="KW-0408">Iron</keyword>